<accession>A0ABN9W3U5</accession>
<evidence type="ECO:0000313" key="2">
    <source>
        <dbReference type="Proteomes" id="UP001189429"/>
    </source>
</evidence>
<evidence type="ECO:0000313" key="1">
    <source>
        <dbReference type="EMBL" id="CAK0880756.1"/>
    </source>
</evidence>
<evidence type="ECO:0008006" key="3">
    <source>
        <dbReference type="Google" id="ProtNLM"/>
    </source>
</evidence>
<feature type="non-terminal residue" evidence="1">
    <location>
        <position position="1"/>
    </location>
</feature>
<keyword evidence="2" id="KW-1185">Reference proteome</keyword>
<dbReference type="EMBL" id="CAUYUJ010018114">
    <property type="protein sequence ID" value="CAK0880756.1"/>
    <property type="molecule type" value="Genomic_DNA"/>
</dbReference>
<protein>
    <recommendedName>
        <fullName evidence="3">Fe2OG dioxygenase domain-containing protein</fullName>
    </recommendedName>
</protein>
<gene>
    <name evidence="1" type="ORF">PCOR1329_LOCUS63801</name>
</gene>
<proteinExistence type="predicted"/>
<dbReference type="Gene3D" id="3.60.130.30">
    <property type="match status" value="1"/>
</dbReference>
<reference evidence="1" key="1">
    <citation type="submission" date="2023-10" db="EMBL/GenBank/DDBJ databases">
        <authorList>
            <person name="Chen Y."/>
            <person name="Shah S."/>
            <person name="Dougan E. K."/>
            <person name="Thang M."/>
            <person name="Chan C."/>
        </authorList>
    </citation>
    <scope>NUCLEOTIDE SEQUENCE [LARGE SCALE GENOMIC DNA]</scope>
</reference>
<name>A0ABN9W3U5_9DINO</name>
<organism evidence="1 2">
    <name type="scientific">Prorocentrum cordatum</name>
    <dbReference type="NCBI Taxonomy" id="2364126"/>
    <lineage>
        <taxon>Eukaryota</taxon>
        <taxon>Sar</taxon>
        <taxon>Alveolata</taxon>
        <taxon>Dinophyceae</taxon>
        <taxon>Prorocentrales</taxon>
        <taxon>Prorocentraceae</taxon>
        <taxon>Prorocentrum</taxon>
    </lineage>
</organism>
<sequence length="435" mass="49242">VVKRKAIGAIGRGRTVKQLIEKRRGRVQAEKHVQQRNERGAGMKFKLETFATIASFSPGTRIKYVPNPKTPGSKSHARYQRYMKAKTVGESMKLGSKKADFFWELERGYYKVVGSARSEAQEVAAIGRQAYDKTVAALASFVGPRGLPMKNFDDPKAAEELKQEEEWRERKLKRCEALAEQMGLRVETTEEIEAFGESREIRLQRRVTSALCERKLKEADRAGKKITDADLSEVLHCWGFNENSNRLNVLPTGRKYVYSDTVGAIRRRTGVFGVTPSTRKYPEFVKLLCRWLADNVPSKKYKFLCTAINLNANYAGRRHRDANNEGPSVIRAFGKFKGGRLHYWPKDTVKPKPQVETLRREDSVTYDVAKSTLVFDGNRAHEVEPFKGERYSVVFFTAGGYRKSTAATTNFLKKVGFPWPTPGTLAELKRAATGQ</sequence>
<comment type="caution">
    <text evidence="1">The sequence shown here is derived from an EMBL/GenBank/DDBJ whole genome shotgun (WGS) entry which is preliminary data.</text>
</comment>
<dbReference type="Proteomes" id="UP001189429">
    <property type="component" value="Unassembled WGS sequence"/>
</dbReference>